<dbReference type="EMBL" id="JBHSOZ010000003">
    <property type="protein sequence ID" value="MFC5712549.1"/>
    <property type="molecule type" value="Genomic_DNA"/>
</dbReference>
<reference evidence="2" key="1">
    <citation type="journal article" date="2019" name="Int. J. Syst. Evol. Microbiol.">
        <title>The Global Catalogue of Microorganisms (GCM) 10K type strain sequencing project: providing services to taxonomists for standard genome sequencing and annotation.</title>
        <authorList>
            <consortium name="The Broad Institute Genomics Platform"/>
            <consortium name="The Broad Institute Genome Sequencing Center for Infectious Disease"/>
            <person name="Wu L."/>
            <person name="Ma J."/>
        </authorList>
    </citation>
    <scope>NUCLEOTIDE SEQUENCE [LARGE SCALE GENOMIC DNA]</scope>
    <source>
        <strain evidence="2">CECT 7184</strain>
    </source>
</reference>
<organism evidence="1 2">
    <name type="scientific">Thalassorhabdus alkalitolerans</name>
    <dbReference type="NCBI Taxonomy" id="2282697"/>
    <lineage>
        <taxon>Bacteria</taxon>
        <taxon>Bacillati</taxon>
        <taxon>Bacillota</taxon>
        <taxon>Bacilli</taxon>
        <taxon>Bacillales</taxon>
        <taxon>Bacillaceae</taxon>
        <taxon>Thalassorhabdus</taxon>
    </lineage>
</organism>
<name>A0ABW0YR11_9BACI</name>
<dbReference type="RefSeq" id="WP_385939733.1">
    <property type="nucleotide sequence ID" value="NZ_JBHSOZ010000003.1"/>
</dbReference>
<dbReference type="Proteomes" id="UP001596142">
    <property type="component" value="Unassembled WGS sequence"/>
</dbReference>
<sequence>MNVIISGIFSAFLFSGQLSAPFSWEGSTQAKEADREGIADQKQIEEINEREAQSFHESSLEGPELYIDGQRQIYTPFFKEGELFLPLPAAIQALSKYEEYGSGEGEFAEPFDYIKERSMVEEVEGQEAVSIEALQDLGMKASWYDNPDHLHLETGNLLGIEGASVGDSVQAVDRNFDIHWNTGFGQAADYVGFYGGNNEFMYTDRYGIKRTGQVPDVQFEVMDGYITYIMMASADHSTSKGVSPGDPLFEVQRVYGRDHETELIDGNRVYIYEVDHGSLWFIGDEKEESIQRIVLWDK</sequence>
<proteinExistence type="predicted"/>
<protein>
    <recommendedName>
        <fullName evidence="3">Copper amine oxidase N-terminal domain-containing protein</fullName>
    </recommendedName>
</protein>
<accession>A0ABW0YR11</accession>
<gene>
    <name evidence="1" type="ORF">ACFPU1_07135</name>
</gene>
<evidence type="ECO:0000313" key="1">
    <source>
        <dbReference type="EMBL" id="MFC5712549.1"/>
    </source>
</evidence>
<evidence type="ECO:0008006" key="3">
    <source>
        <dbReference type="Google" id="ProtNLM"/>
    </source>
</evidence>
<keyword evidence="2" id="KW-1185">Reference proteome</keyword>
<comment type="caution">
    <text evidence="1">The sequence shown here is derived from an EMBL/GenBank/DDBJ whole genome shotgun (WGS) entry which is preliminary data.</text>
</comment>
<evidence type="ECO:0000313" key="2">
    <source>
        <dbReference type="Proteomes" id="UP001596142"/>
    </source>
</evidence>